<evidence type="ECO:0000256" key="1">
    <source>
        <dbReference type="SAM" id="SignalP"/>
    </source>
</evidence>
<name>A0A1X3CVK9_9NEIS</name>
<feature type="chain" id="PRO_5030037496" evidence="1">
    <location>
        <begin position="19"/>
        <end position="430"/>
    </location>
</feature>
<dbReference type="PANTHER" id="PTHR11851:SF224">
    <property type="entry name" value="PROCESSING PROTEASE"/>
    <property type="match status" value="1"/>
</dbReference>
<dbReference type="InterPro" id="IPR011249">
    <property type="entry name" value="Metalloenz_LuxS/M16"/>
</dbReference>
<dbReference type="Gene3D" id="3.30.830.10">
    <property type="entry name" value="Metalloenzyme, LuxS/M16 peptidase-like"/>
    <property type="match status" value="2"/>
</dbReference>
<dbReference type="Pfam" id="PF00675">
    <property type="entry name" value="Peptidase_M16"/>
    <property type="match status" value="1"/>
</dbReference>
<dbReference type="KEGG" id="nci:NCTC10296_00705"/>
<dbReference type="Pfam" id="PF05193">
    <property type="entry name" value="Peptidase_M16_C"/>
    <property type="match status" value="1"/>
</dbReference>
<sequence>MKKLVLTAALTAALPACAIDIQRWRTEDGAAVLLVERHENPIVDISVAFKGTGSAADPQGKSGTADFAAALLTNGTKQLDEEAFNARSEDLAIRISSSADAEGSSVTLRSLSRAKTLRPAIGLLRDSLASPRYDGHVFKRTQGQAIIGLKQQLSSPDFIAARAASRLNYSGHPYSASAYQTEQTLRTVTPEDIKAFHRTHYARNNAVVSIVGDINKQQAEKLVREILRDLPAKNQASATIPPVNPRAAQTDKQPFAGKQSQILLTMPLIKRDDPDYYALVLGNYVLGGGGFDSRLMKTLRDEKGYVYGASSSLTPLRESGPITIGFATEKANAADALATAKQVLADFIRSGPTEAELQQAKDNITGSFPLRFDTNSKLLGYLNVIGFYDLPSDWLDQYPKKITALSTRDVASAWQRRVKPENMNVVIVGE</sequence>
<feature type="domain" description="Peptidase M16 C-terminal" evidence="3">
    <location>
        <begin position="188"/>
        <end position="363"/>
    </location>
</feature>
<dbReference type="GO" id="GO:0046872">
    <property type="term" value="F:metal ion binding"/>
    <property type="evidence" value="ECO:0007669"/>
    <property type="project" value="InterPro"/>
</dbReference>
<dbReference type="RefSeq" id="WP_085417159.1">
    <property type="nucleotide sequence ID" value="NZ_CAUJPY010000031.1"/>
</dbReference>
<reference evidence="4 5" key="1">
    <citation type="submission" date="2018-12" db="EMBL/GenBank/DDBJ databases">
        <authorList>
            <consortium name="Pathogen Informatics"/>
        </authorList>
    </citation>
    <scope>NUCLEOTIDE SEQUENCE [LARGE SCALE GENOMIC DNA]</scope>
    <source>
        <strain evidence="4 5">NCTC10296</strain>
    </source>
</reference>
<dbReference type="AlphaFoldDB" id="A0A1X3CVK9"/>
<dbReference type="PANTHER" id="PTHR11851">
    <property type="entry name" value="METALLOPROTEASE"/>
    <property type="match status" value="1"/>
</dbReference>
<dbReference type="SUPFAM" id="SSF63411">
    <property type="entry name" value="LuxS/MPP-like metallohydrolase"/>
    <property type="match status" value="2"/>
</dbReference>
<organism evidence="4 5">
    <name type="scientific">Neisseria canis</name>
    <dbReference type="NCBI Taxonomy" id="493"/>
    <lineage>
        <taxon>Bacteria</taxon>
        <taxon>Pseudomonadati</taxon>
        <taxon>Pseudomonadota</taxon>
        <taxon>Betaproteobacteria</taxon>
        <taxon>Neisseriales</taxon>
        <taxon>Neisseriaceae</taxon>
        <taxon>Neisseria</taxon>
    </lineage>
</organism>
<feature type="signal peptide" evidence="1">
    <location>
        <begin position="1"/>
        <end position="18"/>
    </location>
</feature>
<accession>A0A1X3CVK9</accession>
<dbReference type="STRING" id="493.BWD07_09335"/>
<evidence type="ECO:0000313" key="5">
    <source>
        <dbReference type="Proteomes" id="UP000279284"/>
    </source>
</evidence>
<dbReference type="OrthoDB" id="9811314at2"/>
<protein>
    <submittedName>
        <fullName evidence="4">Peptidase M16 inactive domain</fullName>
    </submittedName>
</protein>
<proteinExistence type="predicted"/>
<evidence type="ECO:0000259" key="2">
    <source>
        <dbReference type="Pfam" id="PF00675"/>
    </source>
</evidence>
<gene>
    <name evidence="4" type="ORF">NCTC10296_00705</name>
</gene>
<dbReference type="EMBL" id="LR134313">
    <property type="protein sequence ID" value="VEF00140.1"/>
    <property type="molecule type" value="Genomic_DNA"/>
</dbReference>
<feature type="domain" description="Peptidase M16 N-terminal" evidence="2">
    <location>
        <begin position="32"/>
        <end position="172"/>
    </location>
</feature>
<keyword evidence="1" id="KW-0732">Signal</keyword>
<dbReference type="InterPro" id="IPR007863">
    <property type="entry name" value="Peptidase_M16_C"/>
</dbReference>
<dbReference type="InterPro" id="IPR050361">
    <property type="entry name" value="MPP/UQCRC_Complex"/>
</dbReference>
<dbReference type="InterPro" id="IPR011765">
    <property type="entry name" value="Pept_M16_N"/>
</dbReference>
<evidence type="ECO:0000259" key="3">
    <source>
        <dbReference type="Pfam" id="PF05193"/>
    </source>
</evidence>
<evidence type="ECO:0000313" key="4">
    <source>
        <dbReference type="EMBL" id="VEF00140.1"/>
    </source>
</evidence>
<dbReference type="Proteomes" id="UP000279284">
    <property type="component" value="Chromosome"/>
</dbReference>
<keyword evidence="5" id="KW-1185">Reference proteome</keyword>